<feature type="domain" description="CdaR GGDEF-like" evidence="4">
    <location>
        <begin position="189"/>
        <end position="321"/>
    </location>
</feature>
<dbReference type="Pfam" id="PF13556">
    <property type="entry name" value="HTH_30"/>
    <property type="match status" value="1"/>
</dbReference>
<dbReference type="PANTHER" id="PTHR33744">
    <property type="entry name" value="CARBOHYDRATE DIACID REGULATOR"/>
    <property type="match status" value="1"/>
</dbReference>
<dbReference type="InterPro" id="IPR051448">
    <property type="entry name" value="CdaR-like_regulators"/>
</dbReference>
<accession>A0A3G3JXA1</accession>
<proteinExistence type="inferred from homology"/>
<evidence type="ECO:0000313" key="6">
    <source>
        <dbReference type="Proteomes" id="UP000269097"/>
    </source>
</evidence>
<protein>
    <submittedName>
        <fullName evidence="5">PucR family transcriptional regulator</fullName>
    </submittedName>
</protein>
<dbReference type="Pfam" id="PF17853">
    <property type="entry name" value="GGDEF_2"/>
    <property type="match status" value="1"/>
</dbReference>
<dbReference type="InterPro" id="IPR041522">
    <property type="entry name" value="CdaR_GGDEF"/>
</dbReference>
<keyword evidence="6" id="KW-1185">Reference proteome</keyword>
<dbReference type="InterPro" id="IPR042070">
    <property type="entry name" value="PucR_C-HTH_sf"/>
</dbReference>
<comment type="similarity">
    <text evidence="1">Belongs to the CdaR family.</text>
</comment>
<dbReference type="AlphaFoldDB" id="A0A3G3JXA1"/>
<sequence>MAMNPRMEPFQGKPAIPPTEGGSEWMQNEVASQMAGLQSRIQTIARLLLEGSGIEPFLDAMEVVLRNPAAILRENGKTWMSIGLRGKEPAEIWPLMQSLSIRHAGKVSGSGYVQTAGEGRAYVHPIPVRGSKQAYLVLLERDHEITTLDTFSMERLSALAGLEMANMDAVRDVEGKYLELFLQDWLSGKIPTETDWKRRAEVSGCSLAVGMPLCAVQVGWHVPGPSQEKLHEYTRRLRAERLRGIEGLLAAPSGKSLALIVPMSSANLSDGEEAIDKMLSRLISELRPFLEDRDIRLYAGKIAQGPEGVHGSWMQAMRTRQIAETCGMKEEYLSYGKLGAYSLLFMIPSGTEREQFLERYFHPLRQADHKGGGRLAETLEMFFRCNGNIKLTSEKLSAHYNTVVYRLEKIQTLLRISLDNAEDRLQVQLAIKLGKIPVNSNV</sequence>
<gene>
    <name evidence="5" type="ORF">EAV92_10020</name>
</gene>
<dbReference type="RefSeq" id="WP_123040950.1">
    <property type="nucleotide sequence ID" value="NZ_CP033433.1"/>
</dbReference>
<dbReference type="EMBL" id="CP033433">
    <property type="protein sequence ID" value="AYQ72868.1"/>
    <property type="molecule type" value="Genomic_DNA"/>
</dbReference>
<dbReference type="InterPro" id="IPR025736">
    <property type="entry name" value="PucR_C-HTH_dom"/>
</dbReference>
<evidence type="ECO:0000313" key="5">
    <source>
        <dbReference type="EMBL" id="AYQ72868.1"/>
    </source>
</evidence>
<name>A0A3G3JXA1_9BACL</name>
<evidence type="ECO:0000256" key="2">
    <source>
        <dbReference type="SAM" id="MobiDB-lite"/>
    </source>
</evidence>
<dbReference type="Gene3D" id="1.10.10.2840">
    <property type="entry name" value="PucR C-terminal helix-turn-helix domain"/>
    <property type="match status" value="1"/>
</dbReference>
<dbReference type="Proteomes" id="UP000269097">
    <property type="component" value="Chromosome"/>
</dbReference>
<evidence type="ECO:0000259" key="3">
    <source>
        <dbReference type="Pfam" id="PF13556"/>
    </source>
</evidence>
<feature type="region of interest" description="Disordered" evidence="2">
    <location>
        <begin position="1"/>
        <end position="22"/>
    </location>
</feature>
<evidence type="ECO:0000256" key="1">
    <source>
        <dbReference type="ARBA" id="ARBA00006754"/>
    </source>
</evidence>
<dbReference type="KEGG" id="coh:EAV92_10020"/>
<organism evidence="5 6">
    <name type="scientific">Cohnella candidum</name>
    <dbReference type="NCBI Taxonomy" id="2674991"/>
    <lineage>
        <taxon>Bacteria</taxon>
        <taxon>Bacillati</taxon>
        <taxon>Bacillota</taxon>
        <taxon>Bacilli</taxon>
        <taxon>Bacillales</taxon>
        <taxon>Paenibacillaceae</taxon>
        <taxon>Cohnella</taxon>
    </lineage>
</organism>
<evidence type="ECO:0000259" key="4">
    <source>
        <dbReference type="Pfam" id="PF17853"/>
    </source>
</evidence>
<reference evidence="5 6" key="1">
    <citation type="submission" date="2018-10" db="EMBL/GenBank/DDBJ databases">
        <title>Genome Sequence of Cohnella sp.</title>
        <authorList>
            <person name="Srinivasan S."/>
            <person name="Kim M.K."/>
        </authorList>
    </citation>
    <scope>NUCLEOTIDE SEQUENCE [LARGE SCALE GENOMIC DNA]</scope>
    <source>
        <strain evidence="5 6">18JY8-7</strain>
    </source>
</reference>
<dbReference type="PANTHER" id="PTHR33744:SF7">
    <property type="entry name" value="PUCR FAMILY TRANSCRIPTIONAL REGULATOR"/>
    <property type="match status" value="1"/>
</dbReference>
<feature type="domain" description="PucR C-terminal helix-turn-helix" evidence="3">
    <location>
        <begin position="375"/>
        <end position="432"/>
    </location>
</feature>